<evidence type="ECO:0000259" key="1">
    <source>
        <dbReference type="SMART" id="SM00852"/>
    </source>
</evidence>
<comment type="caution">
    <text evidence="2">The sequence shown here is derived from an EMBL/GenBank/DDBJ whole genome shotgun (WGS) entry which is preliminary data.</text>
</comment>
<dbReference type="PANTHER" id="PTHR43232">
    <property type="entry name" value="MOLYBDENUM COFACTOR BIOSYNTHESIS PROTEIN B"/>
    <property type="match status" value="1"/>
</dbReference>
<protein>
    <submittedName>
        <fullName evidence="2">Molybdenum cofactor biosynthesis protein MoaB</fullName>
    </submittedName>
</protein>
<dbReference type="PANTHER" id="PTHR43232:SF2">
    <property type="entry name" value="MOLYBDENUM COFACTOR BIOSYNTHESIS PROTEIN B"/>
    <property type="match status" value="1"/>
</dbReference>
<evidence type="ECO:0000313" key="2">
    <source>
        <dbReference type="EMBL" id="HIP57205.1"/>
    </source>
</evidence>
<reference evidence="2" key="1">
    <citation type="journal article" date="2020" name="ISME J.">
        <title>Gammaproteobacteria mediating utilization of methyl-, sulfur- and petroleum organic compounds in deep ocean hydrothermal plumes.</title>
        <authorList>
            <person name="Zhou Z."/>
            <person name="Liu Y."/>
            <person name="Pan J."/>
            <person name="Cron B.R."/>
            <person name="Toner B.M."/>
            <person name="Anantharaman K."/>
            <person name="Breier J.A."/>
            <person name="Dick G.J."/>
            <person name="Li M."/>
        </authorList>
    </citation>
    <scope>NUCLEOTIDE SEQUENCE</scope>
    <source>
        <strain evidence="2">SZUA-1435</strain>
    </source>
</reference>
<dbReference type="InterPro" id="IPR012245">
    <property type="entry name" value="MoaB"/>
</dbReference>
<dbReference type="GO" id="GO:0005829">
    <property type="term" value="C:cytosol"/>
    <property type="evidence" value="ECO:0007669"/>
    <property type="project" value="TreeGrafter"/>
</dbReference>
<dbReference type="NCBIfam" id="TIGR00177">
    <property type="entry name" value="molyb_syn"/>
    <property type="match status" value="1"/>
</dbReference>
<feature type="domain" description="MoaB/Mog" evidence="1">
    <location>
        <begin position="15"/>
        <end position="160"/>
    </location>
</feature>
<proteinExistence type="predicted"/>
<sequence length="166" mass="18533">MSSHEDMVVKEYRICFLVTSDSILKGEKVDAIRDVVTGLQDFCKGASLGRYEVVGNEPNDILKKFIDMVNECDVIVVTGGTGLSSRDKTIETLSRFAEKHIPGFGELFRYLSYKEIGPRAVLSRASAFTYMNRLVFLLPGAPQAVELALRELICSIAPHALFELRR</sequence>
<dbReference type="Proteomes" id="UP000605805">
    <property type="component" value="Unassembled WGS sequence"/>
</dbReference>
<dbReference type="InterPro" id="IPR001453">
    <property type="entry name" value="MoaB/Mog_dom"/>
</dbReference>
<dbReference type="AlphaFoldDB" id="A0A833DV84"/>
<dbReference type="SUPFAM" id="SSF53218">
    <property type="entry name" value="Molybdenum cofactor biosynthesis proteins"/>
    <property type="match status" value="1"/>
</dbReference>
<dbReference type="EMBL" id="DQTV01000073">
    <property type="protein sequence ID" value="HIP57205.1"/>
    <property type="molecule type" value="Genomic_DNA"/>
</dbReference>
<dbReference type="Gene3D" id="3.40.980.10">
    <property type="entry name" value="MoaB/Mog-like domain"/>
    <property type="match status" value="1"/>
</dbReference>
<dbReference type="CDD" id="cd00886">
    <property type="entry name" value="MogA_MoaB"/>
    <property type="match status" value="1"/>
</dbReference>
<dbReference type="InterPro" id="IPR036425">
    <property type="entry name" value="MoaB/Mog-like_dom_sf"/>
</dbReference>
<accession>A0A833DV84</accession>
<dbReference type="SMART" id="SM00852">
    <property type="entry name" value="MoCF_biosynth"/>
    <property type="match status" value="1"/>
</dbReference>
<dbReference type="PIRSF" id="PIRSF006443">
    <property type="entry name" value="MoaB"/>
    <property type="match status" value="1"/>
</dbReference>
<dbReference type="GO" id="GO:0006777">
    <property type="term" value="P:Mo-molybdopterin cofactor biosynthetic process"/>
    <property type="evidence" value="ECO:0007669"/>
    <property type="project" value="InterPro"/>
</dbReference>
<organism evidence="2 3">
    <name type="scientific">Ignisphaera aggregans</name>
    <dbReference type="NCBI Taxonomy" id="334771"/>
    <lineage>
        <taxon>Archaea</taxon>
        <taxon>Thermoproteota</taxon>
        <taxon>Thermoprotei</taxon>
        <taxon>Desulfurococcales</taxon>
        <taxon>Desulfurococcaceae</taxon>
        <taxon>Ignisphaera</taxon>
    </lineage>
</organism>
<gene>
    <name evidence="2" type="ORF">EYH02_03945</name>
</gene>
<name>A0A833DV84_9CREN</name>
<dbReference type="Pfam" id="PF00994">
    <property type="entry name" value="MoCF_biosynth"/>
    <property type="match status" value="1"/>
</dbReference>
<evidence type="ECO:0000313" key="3">
    <source>
        <dbReference type="Proteomes" id="UP000605805"/>
    </source>
</evidence>